<dbReference type="AlphaFoldDB" id="A0A914ZGD3"/>
<feature type="region of interest" description="Disordered" evidence="1">
    <location>
        <begin position="58"/>
        <end position="164"/>
    </location>
</feature>
<feature type="compositionally biased region" description="Low complexity" evidence="1">
    <location>
        <begin position="74"/>
        <end position="90"/>
    </location>
</feature>
<dbReference type="Proteomes" id="UP000887569">
    <property type="component" value="Unplaced"/>
</dbReference>
<organism evidence="2 3">
    <name type="scientific">Parascaris univalens</name>
    <name type="common">Nematode worm</name>
    <dbReference type="NCBI Taxonomy" id="6257"/>
    <lineage>
        <taxon>Eukaryota</taxon>
        <taxon>Metazoa</taxon>
        <taxon>Ecdysozoa</taxon>
        <taxon>Nematoda</taxon>
        <taxon>Chromadorea</taxon>
        <taxon>Rhabditida</taxon>
        <taxon>Spirurina</taxon>
        <taxon>Ascaridomorpha</taxon>
        <taxon>Ascaridoidea</taxon>
        <taxon>Ascarididae</taxon>
        <taxon>Parascaris</taxon>
    </lineage>
</organism>
<evidence type="ECO:0000313" key="3">
    <source>
        <dbReference type="WBParaSite" id="PgB02X_g184_t01"/>
    </source>
</evidence>
<keyword evidence="2" id="KW-1185">Reference proteome</keyword>
<protein>
    <submittedName>
        <fullName evidence="3">Uncharacterized protein</fullName>
    </submittedName>
</protein>
<feature type="compositionally biased region" description="Polar residues" evidence="1">
    <location>
        <begin position="58"/>
        <end position="73"/>
    </location>
</feature>
<evidence type="ECO:0000313" key="2">
    <source>
        <dbReference type="Proteomes" id="UP000887569"/>
    </source>
</evidence>
<accession>A0A914ZGD3</accession>
<proteinExistence type="predicted"/>
<feature type="region of interest" description="Disordered" evidence="1">
    <location>
        <begin position="1"/>
        <end position="42"/>
    </location>
</feature>
<reference evidence="3" key="1">
    <citation type="submission" date="2022-11" db="UniProtKB">
        <authorList>
            <consortium name="WormBaseParasite"/>
        </authorList>
    </citation>
    <scope>IDENTIFICATION</scope>
</reference>
<sequence>DNTADNSKLKRIAGQQNEPRRENNSGKKTITKTKAVVGFSNMQKVNTGMKQMSEYSCIESSIASDRDSPSPTLSGSSHGHATTSASSVSSQREAPAQNERSETSSTAVRRSASDSLSSSLGKKAEALRTTHAAKTIQKHWRGHKDTHAAVKSSPRGPTEGSAQVYLSAKNVETFERKRMAKTIQKQWRNHEDHSEAAQG</sequence>
<dbReference type="InterPro" id="IPR000048">
    <property type="entry name" value="IQ_motif_EF-hand-BS"/>
</dbReference>
<name>A0A914ZGD3_PARUN</name>
<dbReference type="Pfam" id="PF00612">
    <property type="entry name" value="IQ"/>
    <property type="match status" value="1"/>
</dbReference>
<evidence type="ECO:0000256" key="1">
    <source>
        <dbReference type="SAM" id="MobiDB-lite"/>
    </source>
</evidence>
<dbReference type="WBParaSite" id="PgB02X_g184_t01">
    <property type="protein sequence ID" value="PgB02X_g184_t01"/>
    <property type="gene ID" value="PgB02X_g184"/>
</dbReference>